<dbReference type="HOGENOM" id="CLU_148960_0_0_1"/>
<feature type="compositionally biased region" description="Polar residues" evidence="1">
    <location>
        <begin position="31"/>
        <end position="72"/>
    </location>
</feature>
<organism evidence="2">
    <name type="scientific">Oryza nivara</name>
    <name type="common">Indian wild rice</name>
    <name type="synonym">Oryza sativa f. spontanea</name>
    <dbReference type="NCBI Taxonomy" id="4536"/>
    <lineage>
        <taxon>Eukaryota</taxon>
        <taxon>Viridiplantae</taxon>
        <taxon>Streptophyta</taxon>
        <taxon>Embryophyta</taxon>
        <taxon>Tracheophyta</taxon>
        <taxon>Spermatophyta</taxon>
        <taxon>Magnoliopsida</taxon>
        <taxon>Liliopsida</taxon>
        <taxon>Poales</taxon>
        <taxon>Poaceae</taxon>
        <taxon>BOP clade</taxon>
        <taxon>Oryzoideae</taxon>
        <taxon>Oryzeae</taxon>
        <taxon>Oryzinae</taxon>
        <taxon>Oryza</taxon>
    </lineage>
</organism>
<dbReference type="Gramene" id="ONIVA01G04440.2">
    <property type="protein sequence ID" value="ONIVA01G04440.2"/>
    <property type="gene ID" value="ONIVA01G04440"/>
</dbReference>
<dbReference type="AlphaFoldDB" id="A0A0E0FGM0"/>
<reference evidence="2" key="1">
    <citation type="submission" date="2015-04" db="UniProtKB">
        <authorList>
            <consortium name="EnsemblPlants"/>
        </authorList>
    </citation>
    <scope>IDENTIFICATION</scope>
    <source>
        <strain evidence="2">SL10</strain>
    </source>
</reference>
<keyword evidence="3" id="KW-1185">Reference proteome</keyword>
<evidence type="ECO:0000256" key="1">
    <source>
        <dbReference type="SAM" id="MobiDB-lite"/>
    </source>
</evidence>
<name>A0A0E0FGM0_ORYNI</name>
<dbReference type="EnsemblPlants" id="ONIVA01G04440.2">
    <property type="protein sequence ID" value="ONIVA01G04440.2"/>
    <property type="gene ID" value="ONIVA01G04440"/>
</dbReference>
<proteinExistence type="predicted"/>
<sequence length="112" mass="12192">MVSLLSRSNPVDGISDRLKLFPPRLRYSSEVSLKSTGSSWPLSKPQSPKSSHVTRPSASPQLTPSHRQQSSPAFHESKAAMDSLVMEKELFSWSRAAAWSGKHGTAGDMALV</sequence>
<protein>
    <submittedName>
        <fullName evidence="2">Uncharacterized protein</fullName>
    </submittedName>
</protein>
<reference evidence="2" key="2">
    <citation type="submission" date="2018-04" db="EMBL/GenBank/DDBJ databases">
        <title>OnivRS2 (Oryza nivara Reference Sequence Version 2).</title>
        <authorList>
            <person name="Zhang J."/>
            <person name="Kudrna D."/>
            <person name="Lee S."/>
            <person name="Talag J."/>
            <person name="Rajasekar S."/>
            <person name="Welchert J."/>
            <person name="Hsing Y.-I."/>
            <person name="Wing R.A."/>
        </authorList>
    </citation>
    <scope>NUCLEOTIDE SEQUENCE [LARGE SCALE GENOMIC DNA]</scope>
</reference>
<accession>A0A0E0FGM0</accession>
<dbReference type="Proteomes" id="UP000006591">
    <property type="component" value="Chromosome 1"/>
</dbReference>
<evidence type="ECO:0000313" key="3">
    <source>
        <dbReference type="Proteomes" id="UP000006591"/>
    </source>
</evidence>
<feature type="region of interest" description="Disordered" evidence="1">
    <location>
        <begin position="31"/>
        <end position="79"/>
    </location>
</feature>
<evidence type="ECO:0000313" key="2">
    <source>
        <dbReference type="EnsemblPlants" id="ONIVA01G04440.2"/>
    </source>
</evidence>